<gene>
    <name evidence="1" type="ORF">CDQ84_08965</name>
</gene>
<evidence type="ECO:0000313" key="1">
    <source>
        <dbReference type="EMBL" id="PNT99330.1"/>
    </source>
</evidence>
<keyword evidence="2" id="KW-1185">Reference proteome</keyword>
<protein>
    <submittedName>
        <fullName evidence="1">Uncharacterized protein</fullName>
    </submittedName>
</protein>
<accession>A0A2K2FKN7</accession>
<dbReference type="KEGG" id="cthd:CDO33_15270"/>
<dbReference type="AlphaFoldDB" id="A0A2K2FKN7"/>
<dbReference type="Proteomes" id="UP000236151">
    <property type="component" value="Unassembled WGS sequence"/>
</dbReference>
<organism evidence="1 2">
    <name type="scientific">Clostridium thermosuccinogenes</name>
    <dbReference type="NCBI Taxonomy" id="84032"/>
    <lineage>
        <taxon>Bacteria</taxon>
        <taxon>Bacillati</taxon>
        <taxon>Bacillota</taxon>
        <taxon>Clostridia</taxon>
        <taxon>Eubacteriales</taxon>
        <taxon>Clostridiaceae</taxon>
        <taxon>Clostridium</taxon>
    </lineage>
</organism>
<evidence type="ECO:0000313" key="2">
    <source>
        <dbReference type="Proteomes" id="UP000236151"/>
    </source>
</evidence>
<reference evidence="1 2" key="1">
    <citation type="submission" date="2017-06" db="EMBL/GenBank/DDBJ databases">
        <title>Investigating the central metabolism of Clostridium thermosuccinogenes.</title>
        <authorList>
            <person name="Koendjbiharie J.G."/>
            <person name="van Kranenburg R."/>
        </authorList>
    </citation>
    <scope>NUCLEOTIDE SEQUENCE [LARGE SCALE GENOMIC DNA]</scope>
    <source>
        <strain evidence="1 2">DSM 5806</strain>
    </source>
</reference>
<proteinExistence type="predicted"/>
<comment type="caution">
    <text evidence="1">The sequence shown here is derived from an EMBL/GenBank/DDBJ whole genome shotgun (WGS) entry which is preliminary data.</text>
</comment>
<name>A0A2K2FKN7_9CLOT</name>
<dbReference type="EMBL" id="NIOJ01000019">
    <property type="protein sequence ID" value="PNT99330.1"/>
    <property type="molecule type" value="Genomic_DNA"/>
</dbReference>
<sequence>MLPAVASFHAFKRIYDLITGPNPKFLYERSEGWDFLCSGHENMAAFSMNFSRLVHMIYSRCFTNEIKKVFVYEIHKVV</sequence>